<dbReference type="Proteomes" id="UP000236910">
    <property type="component" value="Unassembled WGS sequence"/>
</dbReference>
<comment type="caution">
    <text evidence="1">The sequence shown here is derived from an EMBL/GenBank/DDBJ whole genome shotgun (WGS) entry which is preliminary data.</text>
</comment>
<name>A0A2J6X7U0_9BACT</name>
<protein>
    <submittedName>
        <fullName evidence="1">Uncharacterized protein</fullName>
    </submittedName>
</protein>
<accession>A0A2J6X7U0</accession>
<evidence type="ECO:0000313" key="2">
    <source>
        <dbReference type="Proteomes" id="UP000236910"/>
    </source>
</evidence>
<gene>
    <name evidence="1" type="ORF">C0175_02405</name>
</gene>
<dbReference type="AlphaFoldDB" id="A0A2J6X7U0"/>
<organism evidence="1 2">
    <name type="scientific">Caldisericum exile</name>
    <dbReference type="NCBI Taxonomy" id="693075"/>
    <lineage>
        <taxon>Bacteria</taxon>
        <taxon>Pseudomonadati</taxon>
        <taxon>Caldisericota/Cryosericota group</taxon>
        <taxon>Caldisericota</taxon>
        <taxon>Caldisericia</taxon>
        <taxon>Caldisericales</taxon>
        <taxon>Caldisericaceae</taxon>
        <taxon>Caldisericum</taxon>
    </lineage>
</organism>
<evidence type="ECO:0000313" key="1">
    <source>
        <dbReference type="EMBL" id="PMP83113.1"/>
    </source>
</evidence>
<sequence length="478" mass="56330">MLDYDFIRVFHMIKSHSSFSKPFLNFIISNSNLSKAERAFILCVKYDYDYDREKALSEIKKIKDCHDKNLKFLLMMKKLELYRNLGRRKYARGLYNKLREALPYISPNIRDSVIDELIAYIALSGEQNDDLGKFKMDDRHISDSANIFFEMNKGRKLIKDGNKKGLDHFKNALKIATKVYHPSGIVTALNALCWYGMKYNVDQALGYGKEALYRAGLYFEDANILYVFDTVIEMMNKTSDSAFAEISKDFVELYEKTPENIKKRYKKTKILAEDTLKGSFYHIDGKTRRFLRKINKEHALDAFITRKQIYNILHSKVKNIRGDTIRKILKCMDMKDFQMDSLPPPFWIEIAKMKDSLEDGIDAVVGGRQTLDPYVKARLDLEREFLGKMPDRVKENFVKAYLKLEKEEKRVIERFARDYIRYDIKWGMRIEVPDEMEEYVKLFHLKKIPAALAYWSYDDKTGRERLVRVLGRVRDGMK</sequence>
<reference evidence="1 2" key="1">
    <citation type="submission" date="2018-01" db="EMBL/GenBank/DDBJ databases">
        <title>Metagenomic assembled genomes from two thermal pools in the Uzon Caldera, Kamchatka, Russia.</title>
        <authorList>
            <person name="Wilkins L."/>
            <person name="Ettinger C."/>
        </authorList>
    </citation>
    <scope>NUCLEOTIDE SEQUENCE [LARGE SCALE GENOMIC DNA]</scope>
    <source>
        <strain evidence="1">ARK-10</strain>
    </source>
</reference>
<proteinExistence type="predicted"/>
<dbReference type="EMBL" id="PNIX01000136">
    <property type="protein sequence ID" value="PMP83113.1"/>
    <property type="molecule type" value="Genomic_DNA"/>
</dbReference>